<organism evidence="2">
    <name type="scientific">Strongyloides stercoralis</name>
    <name type="common">Threadworm</name>
    <dbReference type="NCBI Taxonomy" id="6248"/>
    <lineage>
        <taxon>Eukaryota</taxon>
        <taxon>Metazoa</taxon>
        <taxon>Ecdysozoa</taxon>
        <taxon>Nematoda</taxon>
        <taxon>Chromadorea</taxon>
        <taxon>Rhabditida</taxon>
        <taxon>Tylenchina</taxon>
        <taxon>Panagrolaimomorpha</taxon>
        <taxon>Strongyloidoidea</taxon>
        <taxon>Strongyloididae</taxon>
        <taxon>Strongyloides</taxon>
    </lineage>
</organism>
<name>A0A0K0ETS7_STRER</name>
<reference evidence="2" key="1">
    <citation type="submission" date="2015-08" db="UniProtKB">
        <authorList>
            <consortium name="WormBaseParasite"/>
        </authorList>
    </citation>
    <scope>IDENTIFICATION</scope>
</reference>
<evidence type="ECO:0000313" key="2">
    <source>
        <dbReference type="WBParaSite" id="SSTP_0001285300.1"/>
    </source>
</evidence>
<protein>
    <submittedName>
        <fullName evidence="2">Secreted protein</fullName>
    </submittedName>
</protein>
<keyword evidence="1" id="KW-0732">Signal</keyword>
<evidence type="ECO:0000256" key="1">
    <source>
        <dbReference type="SAM" id="SignalP"/>
    </source>
</evidence>
<accession>A0A0K0ETS7</accession>
<proteinExistence type="predicted"/>
<dbReference type="WBParaSite" id="SSTP_0001285300.1">
    <property type="protein sequence ID" value="SSTP_0001285300.1"/>
    <property type="gene ID" value="SSTP_0001285300"/>
</dbReference>
<sequence length="119" mass="12455">TPCAVLHFVVISTTVTGGVSEAPYATTALPETAGENCCHNFPPPLLSRTLQNMSRRCPSTPCAVLHFVVISTTVTGGVSEAPYATTALPETAGENCCHNSHHHSYPEHSKICPEGAPGL</sequence>
<feature type="chain" id="PRO_5005328606" evidence="1">
    <location>
        <begin position="18"/>
        <end position="119"/>
    </location>
</feature>
<dbReference type="AlphaFoldDB" id="A0A0K0ETS7"/>
<feature type="signal peptide" evidence="1">
    <location>
        <begin position="1"/>
        <end position="17"/>
    </location>
</feature>